<accession>A0AAD7BWL9</accession>
<name>A0AAD7BWL9_9AGAR</name>
<keyword evidence="2" id="KW-1185">Reference proteome</keyword>
<dbReference type="AlphaFoldDB" id="A0AAD7BWL9"/>
<organism evidence="1 2">
    <name type="scientific">Roridomyces roridus</name>
    <dbReference type="NCBI Taxonomy" id="1738132"/>
    <lineage>
        <taxon>Eukaryota</taxon>
        <taxon>Fungi</taxon>
        <taxon>Dikarya</taxon>
        <taxon>Basidiomycota</taxon>
        <taxon>Agaricomycotina</taxon>
        <taxon>Agaricomycetes</taxon>
        <taxon>Agaricomycetidae</taxon>
        <taxon>Agaricales</taxon>
        <taxon>Marasmiineae</taxon>
        <taxon>Mycenaceae</taxon>
        <taxon>Roridomyces</taxon>
    </lineage>
</organism>
<evidence type="ECO:0000313" key="1">
    <source>
        <dbReference type="EMBL" id="KAJ7632711.1"/>
    </source>
</evidence>
<evidence type="ECO:0000313" key="2">
    <source>
        <dbReference type="Proteomes" id="UP001221142"/>
    </source>
</evidence>
<comment type="caution">
    <text evidence="1">The sequence shown here is derived from an EMBL/GenBank/DDBJ whole genome shotgun (WGS) entry which is preliminary data.</text>
</comment>
<dbReference type="EMBL" id="JARKIF010000008">
    <property type="protein sequence ID" value="KAJ7632711.1"/>
    <property type="molecule type" value="Genomic_DNA"/>
</dbReference>
<gene>
    <name evidence="1" type="ORF">FB45DRAFT_1026845</name>
</gene>
<proteinExistence type="predicted"/>
<sequence>MSNYSTFIAALSEANAFLVSNGGKPIAEAELRAHVSHLPEAQKPEALERLVGRIPKTMSTLGVKPTPDSPQAETSFIKIPNDKLCIRFFPGGAPPTAHSMFFDFYDLAANRPVNTPAGYTLRVTSPAHLVGQFGTVEAAGGYAPNDGGERFAVATGVICLLERPNHPEAFEFQVPPRAGVAQAVPARFMSKHSYVP</sequence>
<protein>
    <submittedName>
        <fullName evidence="1">Uncharacterized protein</fullName>
    </submittedName>
</protein>
<reference evidence="1" key="1">
    <citation type="submission" date="2023-03" db="EMBL/GenBank/DDBJ databases">
        <title>Massive genome expansion in bonnet fungi (Mycena s.s.) driven by repeated elements and novel gene families across ecological guilds.</title>
        <authorList>
            <consortium name="Lawrence Berkeley National Laboratory"/>
            <person name="Harder C.B."/>
            <person name="Miyauchi S."/>
            <person name="Viragh M."/>
            <person name="Kuo A."/>
            <person name="Thoen E."/>
            <person name="Andreopoulos B."/>
            <person name="Lu D."/>
            <person name="Skrede I."/>
            <person name="Drula E."/>
            <person name="Henrissat B."/>
            <person name="Morin E."/>
            <person name="Kohler A."/>
            <person name="Barry K."/>
            <person name="LaButti K."/>
            <person name="Morin E."/>
            <person name="Salamov A."/>
            <person name="Lipzen A."/>
            <person name="Mereny Z."/>
            <person name="Hegedus B."/>
            <person name="Baldrian P."/>
            <person name="Stursova M."/>
            <person name="Weitz H."/>
            <person name="Taylor A."/>
            <person name="Grigoriev I.V."/>
            <person name="Nagy L.G."/>
            <person name="Martin F."/>
            <person name="Kauserud H."/>
        </authorList>
    </citation>
    <scope>NUCLEOTIDE SEQUENCE</scope>
    <source>
        <strain evidence="1">9284</strain>
    </source>
</reference>
<dbReference type="Proteomes" id="UP001221142">
    <property type="component" value="Unassembled WGS sequence"/>
</dbReference>